<evidence type="ECO:0000256" key="7">
    <source>
        <dbReference type="ARBA" id="ARBA00023242"/>
    </source>
</evidence>
<dbReference type="GO" id="GO:0005737">
    <property type="term" value="C:cytoplasm"/>
    <property type="evidence" value="ECO:0007669"/>
    <property type="project" value="UniProtKB-SubCell"/>
</dbReference>
<dbReference type="Pfam" id="PF01997">
    <property type="entry name" value="Translin"/>
    <property type="match status" value="1"/>
</dbReference>
<dbReference type="InterPro" id="IPR036081">
    <property type="entry name" value="Translin_sf"/>
</dbReference>
<reference evidence="8" key="1">
    <citation type="journal article" date="2023" name="Science">
        <title>Elucidation of the pathway for biosynthesis of saponin adjuvants from the soapbark tree.</title>
        <authorList>
            <person name="Reed J."/>
            <person name="Orme A."/>
            <person name="El-Demerdash A."/>
            <person name="Owen C."/>
            <person name="Martin L.B.B."/>
            <person name="Misra R.C."/>
            <person name="Kikuchi S."/>
            <person name="Rejzek M."/>
            <person name="Martin A.C."/>
            <person name="Harkess A."/>
            <person name="Leebens-Mack J."/>
            <person name="Louveau T."/>
            <person name="Stephenson M.J."/>
            <person name="Osbourn A."/>
        </authorList>
    </citation>
    <scope>NUCLEOTIDE SEQUENCE</scope>
    <source>
        <strain evidence="8">S10</strain>
    </source>
</reference>
<evidence type="ECO:0000313" key="9">
    <source>
        <dbReference type="Proteomes" id="UP001163823"/>
    </source>
</evidence>
<dbReference type="KEGG" id="qsa:O6P43_006649"/>
<comment type="similarity">
    <text evidence="3">Belongs to the translin family.</text>
</comment>
<evidence type="ECO:0000256" key="4">
    <source>
        <dbReference type="ARBA" id="ARBA00022490"/>
    </source>
</evidence>
<evidence type="ECO:0000313" key="8">
    <source>
        <dbReference type="EMBL" id="KAJ7976938.1"/>
    </source>
</evidence>
<dbReference type="EMBL" id="JARAOO010000003">
    <property type="protein sequence ID" value="KAJ7976938.1"/>
    <property type="molecule type" value="Genomic_DNA"/>
</dbReference>
<dbReference type="InterPro" id="IPR033956">
    <property type="entry name" value="Translin"/>
</dbReference>
<evidence type="ECO:0000256" key="2">
    <source>
        <dbReference type="ARBA" id="ARBA00004496"/>
    </source>
</evidence>
<evidence type="ECO:0000256" key="6">
    <source>
        <dbReference type="ARBA" id="ARBA00023125"/>
    </source>
</evidence>
<name>A0AAD7Q8N6_QUISA</name>
<dbReference type="InterPro" id="IPR002848">
    <property type="entry name" value="Translin_fam"/>
</dbReference>
<dbReference type="CDD" id="cd14819">
    <property type="entry name" value="Translin"/>
    <property type="match status" value="1"/>
</dbReference>
<sequence>MTYMKPAFRNAICTSSHFLNPKSIIIVPSKLSSLQSLPTLRTSLSPSFLRYRFRFETFRLLSPAYCSSFAMAGGDHPASASSVSLEKQFEDFRLQLEESGGFRERIRAVVFEIESTTRLMHASLLLVHQSRPTPELLEKAKSQIAVLKGLYNRLAEVLSQCPGQYYRYHGDWRSETQSVVSLLTFTHWLETGSLLVHSDVEEKLGLNNSEFGLDIEDYLVGVCFMSNELPRYVVNQVTAGEYDCPRKVLKFLTDLHAAFRMLNLRNDFLRKKFDGMKYDLRKVEEVYYDVKIRGLTASGEVNGDQGIQGQS</sequence>
<evidence type="ECO:0000256" key="3">
    <source>
        <dbReference type="ARBA" id="ARBA00005902"/>
    </source>
</evidence>
<dbReference type="Gene3D" id="1.20.58.200">
    <property type="entry name" value="Translin, domain 2"/>
    <property type="match status" value="1"/>
</dbReference>
<dbReference type="Gene3D" id="1.20.58.190">
    <property type="entry name" value="Translin, domain 1"/>
    <property type="match status" value="1"/>
</dbReference>
<comment type="caution">
    <text evidence="8">The sequence shown here is derived from an EMBL/GenBank/DDBJ whole genome shotgun (WGS) entry which is preliminary data.</text>
</comment>
<accession>A0AAD7Q8N6</accession>
<proteinExistence type="inferred from homology"/>
<evidence type="ECO:0000256" key="1">
    <source>
        <dbReference type="ARBA" id="ARBA00004123"/>
    </source>
</evidence>
<dbReference type="GO" id="GO:0003723">
    <property type="term" value="F:RNA binding"/>
    <property type="evidence" value="ECO:0007669"/>
    <property type="project" value="UniProtKB-KW"/>
</dbReference>
<keyword evidence="5" id="KW-0694">RNA-binding</keyword>
<dbReference type="PANTHER" id="PTHR10741">
    <property type="entry name" value="TRANSLIN AND TRANSLIN ASSOCIATED PROTEIN X"/>
    <property type="match status" value="1"/>
</dbReference>
<keyword evidence="6" id="KW-0238">DNA-binding</keyword>
<keyword evidence="4" id="KW-0963">Cytoplasm</keyword>
<organism evidence="8 9">
    <name type="scientific">Quillaja saponaria</name>
    <name type="common">Soap bark tree</name>
    <dbReference type="NCBI Taxonomy" id="32244"/>
    <lineage>
        <taxon>Eukaryota</taxon>
        <taxon>Viridiplantae</taxon>
        <taxon>Streptophyta</taxon>
        <taxon>Embryophyta</taxon>
        <taxon>Tracheophyta</taxon>
        <taxon>Spermatophyta</taxon>
        <taxon>Magnoliopsida</taxon>
        <taxon>eudicotyledons</taxon>
        <taxon>Gunneridae</taxon>
        <taxon>Pentapetalae</taxon>
        <taxon>rosids</taxon>
        <taxon>fabids</taxon>
        <taxon>Fabales</taxon>
        <taxon>Quillajaceae</taxon>
        <taxon>Quillaja</taxon>
    </lineage>
</organism>
<dbReference type="GO" id="GO:0016070">
    <property type="term" value="P:RNA metabolic process"/>
    <property type="evidence" value="ECO:0007669"/>
    <property type="project" value="InterPro"/>
</dbReference>
<dbReference type="GO" id="GO:0003697">
    <property type="term" value="F:single-stranded DNA binding"/>
    <property type="evidence" value="ECO:0007669"/>
    <property type="project" value="InterPro"/>
</dbReference>
<dbReference type="AlphaFoldDB" id="A0AAD7Q8N6"/>
<dbReference type="InterPro" id="IPR016068">
    <property type="entry name" value="Translin_N"/>
</dbReference>
<dbReference type="Proteomes" id="UP001163823">
    <property type="component" value="Chromosome 3"/>
</dbReference>
<keyword evidence="9" id="KW-1185">Reference proteome</keyword>
<evidence type="ECO:0000256" key="5">
    <source>
        <dbReference type="ARBA" id="ARBA00022884"/>
    </source>
</evidence>
<dbReference type="SUPFAM" id="SSF74784">
    <property type="entry name" value="Translin"/>
    <property type="match status" value="1"/>
</dbReference>
<dbReference type="FunFam" id="1.20.58.190:FF:000001">
    <property type="entry name" value="Translin"/>
    <property type="match status" value="1"/>
</dbReference>
<protein>
    <submittedName>
        <fullName evidence="8">Translin family protein</fullName>
    </submittedName>
</protein>
<dbReference type="InterPro" id="IPR016069">
    <property type="entry name" value="Translin_C"/>
</dbReference>
<comment type="subcellular location">
    <subcellularLocation>
        <location evidence="2">Cytoplasm</location>
    </subcellularLocation>
    <subcellularLocation>
        <location evidence="1">Nucleus</location>
    </subcellularLocation>
</comment>
<gene>
    <name evidence="8" type="ORF">O6P43_006649</name>
</gene>
<keyword evidence="7" id="KW-0539">Nucleus</keyword>
<dbReference type="GO" id="GO:0005634">
    <property type="term" value="C:nucleus"/>
    <property type="evidence" value="ECO:0007669"/>
    <property type="project" value="UniProtKB-SubCell"/>
</dbReference>
<dbReference type="GO" id="GO:0043565">
    <property type="term" value="F:sequence-specific DNA binding"/>
    <property type="evidence" value="ECO:0007669"/>
    <property type="project" value="InterPro"/>
</dbReference>